<evidence type="ECO:0000256" key="1">
    <source>
        <dbReference type="SAM" id="SignalP"/>
    </source>
</evidence>
<keyword evidence="3" id="KW-1185">Reference proteome</keyword>
<dbReference type="Proteomes" id="UP000315750">
    <property type="component" value="Chromosome"/>
</dbReference>
<sequence length="220" mass="23804" precursor="true">MFKTALATGLAATFLGLLIAPQALAANASDEVKDVREAFLKEAMEAQEAYHKELRRHARIAVSKLEKTAASAVRDGDLAGATAAMKQVLWLDRDNKKAVAHFKAIGRLEEVLEELEEEPVVPDAVESTGDAGNVARQLIGSTWSWGDGNNITFLPGGIASATQDKQPNSRLWQVDARGNVFVATAKPNILSIIKVDLSSGNYAGQNYKINNTEFSGRRVR</sequence>
<feature type="signal peptide" evidence="1">
    <location>
        <begin position="1"/>
        <end position="25"/>
    </location>
</feature>
<keyword evidence="1" id="KW-0732">Signal</keyword>
<dbReference type="EMBL" id="CP036278">
    <property type="protein sequence ID" value="QDU58482.1"/>
    <property type="molecule type" value="Genomic_DNA"/>
</dbReference>
<protein>
    <recommendedName>
        <fullName evidence="4">Tetratricopeptide repeat protein</fullName>
    </recommendedName>
</protein>
<evidence type="ECO:0000313" key="3">
    <source>
        <dbReference type="Proteomes" id="UP000315750"/>
    </source>
</evidence>
<accession>A0A518AUU4</accession>
<gene>
    <name evidence="2" type="ORF">Pan181_47190</name>
</gene>
<proteinExistence type="predicted"/>
<name>A0A518AUU4_9BACT</name>
<dbReference type="AlphaFoldDB" id="A0A518AUU4"/>
<organism evidence="2 3">
    <name type="scientific">Aeoliella mucimassa</name>
    <dbReference type="NCBI Taxonomy" id="2527972"/>
    <lineage>
        <taxon>Bacteria</taxon>
        <taxon>Pseudomonadati</taxon>
        <taxon>Planctomycetota</taxon>
        <taxon>Planctomycetia</taxon>
        <taxon>Pirellulales</taxon>
        <taxon>Lacipirellulaceae</taxon>
        <taxon>Aeoliella</taxon>
    </lineage>
</organism>
<evidence type="ECO:0000313" key="2">
    <source>
        <dbReference type="EMBL" id="QDU58482.1"/>
    </source>
</evidence>
<evidence type="ECO:0008006" key="4">
    <source>
        <dbReference type="Google" id="ProtNLM"/>
    </source>
</evidence>
<reference evidence="2 3" key="1">
    <citation type="submission" date="2019-02" db="EMBL/GenBank/DDBJ databases">
        <title>Deep-cultivation of Planctomycetes and their phenomic and genomic characterization uncovers novel biology.</title>
        <authorList>
            <person name="Wiegand S."/>
            <person name="Jogler M."/>
            <person name="Boedeker C."/>
            <person name="Pinto D."/>
            <person name="Vollmers J."/>
            <person name="Rivas-Marin E."/>
            <person name="Kohn T."/>
            <person name="Peeters S.H."/>
            <person name="Heuer A."/>
            <person name="Rast P."/>
            <person name="Oberbeckmann S."/>
            <person name="Bunk B."/>
            <person name="Jeske O."/>
            <person name="Meyerdierks A."/>
            <person name="Storesund J.E."/>
            <person name="Kallscheuer N."/>
            <person name="Luecker S."/>
            <person name="Lage O.M."/>
            <person name="Pohl T."/>
            <person name="Merkel B.J."/>
            <person name="Hornburger P."/>
            <person name="Mueller R.-W."/>
            <person name="Bruemmer F."/>
            <person name="Labrenz M."/>
            <person name="Spormann A.M."/>
            <person name="Op den Camp H."/>
            <person name="Overmann J."/>
            <person name="Amann R."/>
            <person name="Jetten M.S.M."/>
            <person name="Mascher T."/>
            <person name="Medema M.H."/>
            <person name="Devos D.P."/>
            <person name="Kaster A.-K."/>
            <person name="Ovreas L."/>
            <person name="Rohde M."/>
            <person name="Galperin M.Y."/>
            <person name="Jogler C."/>
        </authorList>
    </citation>
    <scope>NUCLEOTIDE SEQUENCE [LARGE SCALE GENOMIC DNA]</scope>
    <source>
        <strain evidence="2 3">Pan181</strain>
    </source>
</reference>
<dbReference type="RefSeq" id="WP_145250530.1">
    <property type="nucleotide sequence ID" value="NZ_CP036278.1"/>
</dbReference>
<feature type="chain" id="PRO_5021708729" description="Tetratricopeptide repeat protein" evidence="1">
    <location>
        <begin position="26"/>
        <end position="220"/>
    </location>
</feature>
<dbReference type="KEGG" id="amuc:Pan181_47190"/>